<keyword evidence="6" id="KW-1185">Reference proteome</keyword>
<dbReference type="OrthoDB" id="9804482at2"/>
<dbReference type="PANTHER" id="PTHR30471:SF3">
    <property type="entry name" value="UPF0758 PROTEIN YEES-RELATED"/>
    <property type="match status" value="1"/>
</dbReference>
<feature type="domain" description="RadC-like JAB" evidence="3">
    <location>
        <begin position="111"/>
        <end position="170"/>
    </location>
</feature>
<comment type="similarity">
    <text evidence="1">Belongs to the UPF0758 family.</text>
</comment>
<dbReference type="PANTHER" id="PTHR30471">
    <property type="entry name" value="DNA REPAIR PROTEIN RADC"/>
    <property type="match status" value="1"/>
</dbReference>
<evidence type="ECO:0000256" key="1">
    <source>
        <dbReference type="ARBA" id="ARBA00010243"/>
    </source>
</evidence>
<dbReference type="InterPro" id="IPR010994">
    <property type="entry name" value="RuvA_2-like"/>
</dbReference>
<dbReference type="Pfam" id="PF20582">
    <property type="entry name" value="UPF0758_N"/>
    <property type="match status" value="1"/>
</dbReference>
<organism evidence="5 6">
    <name type="scientific">Globicatella sulfidifaciens DSM 15739</name>
    <dbReference type="NCBI Taxonomy" id="1121925"/>
    <lineage>
        <taxon>Bacteria</taxon>
        <taxon>Bacillati</taxon>
        <taxon>Bacillota</taxon>
        <taxon>Bacilli</taxon>
        <taxon>Lactobacillales</taxon>
        <taxon>Aerococcaceae</taxon>
        <taxon>Globicatella</taxon>
    </lineage>
</organism>
<dbReference type="STRING" id="1121925.SAMN02746011_01326"/>
<dbReference type="InterPro" id="IPR046778">
    <property type="entry name" value="UPF0758_N"/>
</dbReference>
<protein>
    <submittedName>
        <fullName evidence="5">DNA repair protein RadC</fullName>
    </submittedName>
</protein>
<evidence type="ECO:0000259" key="3">
    <source>
        <dbReference type="Pfam" id="PF04002"/>
    </source>
</evidence>
<gene>
    <name evidence="5" type="ORF">SAMN02746011_01326</name>
</gene>
<keyword evidence="2" id="KW-0482">Metalloprotease</keyword>
<dbReference type="Gene3D" id="1.10.150.20">
    <property type="entry name" value="5' to 3' exonuclease, C-terminal subdomain"/>
    <property type="match status" value="1"/>
</dbReference>
<evidence type="ECO:0000313" key="6">
    <source>
        <dbReference type="Proteomes" id="UP000189941"/>
    </source>
</evidence>
<evidence type="ECO:0000256" key="2">
    <source>
        <dbReference type="ARBA" id="ARBA00023049"/>
    </source>
</evidence>
<name>A0A1T4M589_9LACT</name>
<dbReference type="Proteomes" id="UP000189941">
    <property type="component" value="Unassembled WGS sequence"/>
</dbReference>
<keyword evidence="2" id="KW-0645">Protease</keyword>
<proteinExistence type="inferred from homology"/>
<keyword evidence="2" id="KW-0378">Hydrolase</keyword>
<dbReference type="SUPFAM" id="SSF47781">
    <property type="entry name" value="RuvA domain 2-like"/>
    <property type="match status" value="1"/>
</dbReference>
<dbReference type="Pfam" id="PF04002">
    <property type="entry name" value="RadC"/>
    <property type="match status" value="1"/>
</dbReference>
<dbReference type="NCBIfam" id="TIGR00608">
    <property type="entry name" value="radc"/>
    <property type="match status" value="1"/>
</dbReference>
<dbReference type="InterPro" id="IPR001405">
    <property type="entry name" value="UPF0758"/>
</dbReference>
<dbReference type="RefSeq" id="WP_071408217.1">
    <property type="nucleotide sequence ID" value="NZ_FUWO01000010.1"/>
</dbReference>
<reference evidence="6" key="1">
    <citation type="submission" date="2017-02" db="EMBL/GenBank/DDBJ databases">
        <authorList>
            <person name="Varghese N."/>
            <person name="Submissions S."/>
        </authorList>
    </citation>
    <scope>NUCLEOTIDE SEQUENCE [LARGE SCALE GENOMIC DNA]</scope>
    <source>
        <strain evidence="6">DSM 15739</strain>
    </source>
</reference>
<dbReference type="GO" id="GO:0008237">
    <property type="term" value="F:metallopeptidase activity"/>
    <property type="evidence" value="ECO:0007669"/>
    <property type="project" value="UniProtKB-KW"/>
</dbReference>
<evidence type="ECO:0000313" key="5">
    <source>
        <dbReference type="EMBL" id="SJZ62092.1"/>
    </source>
</evidence>
<feature type="domain" description="UPF0758" evidence="4">
    <location>
        <begin position="11"/>
        <end position="88"/>
    </location>
</feature>
<dbReference type="EMBL" id="FUWO01000010">
    <property type="protein sequence ID" value="SJZ62092.1"/>
    <property type="molecule type" value="Genomic_DNA"/>
</dbReference>
<accession>A0A1T4M589</accession>
<dbReference type="Gene3D" id="3.40.140.10">
    <property type="entry name" value="Cytidine Deaminase, domain 2"/>
    <property type="match status" value="1"/>
</dbReference>
<dbReference type="InterPro" id="IPR025657">
    <property type="entry name" value="RadC_JAB"/>
</dbReference>
<evidence type="ECO:0000259" key="4">
    <source>
        <dbReference type="Pfam" id="PF20582"/>
    </source>
</evidence>
<sequence length="173" mass="19727">MEVSKNRNLFIEEVPKQSRPRERLLYFGEKALADHELLAILLRTGTRQENVIELALRLIQEFETLYGLNQASLEELQSVPGIGPIKAIELKASMEIGLRIATSTIPKYGKITSTKDVGEWLLREMRQFHQEHLTALFLNTKNEIIRRKDIFKGTVNSSVAHPRESAKCSLVKS</sequence>
<dbReference type="AlphaFoldDB" id="A0A1T4M589"/>